<protein>
    <submittedName>
        <fullName evidence="1">Uncharacterized protein</fullName>
    </submittedName>
</protein>
<sequence length="251" mass="28446">MNQEFNQKIILCIPGIWENHQALLHALLVNETGYIYAGSIIKSLTNEYYAEVEEYGNDPNVSEVFRSFSLGRFSESELKKIEQHNMVIYIICDGGSIELAQQALLLGQALMKAGGLAIKVETSGLTHLKSDWLSYNAENILDLFKAFIPIISDDNLLYSCGMQQFGKPDGCINLKVDQASYILNNFLLYLLIENPELLENQTFSADEESEPLKLSLKASSDFFDVDSLYFNPFDVWVLTSSFSWKKLFKFS</sequence>
<proteinExistence type="predicted"/>
<name>A0A1H8WAE3_ACIPI</name>
<accession>A0A4Q7BY67</accession>
<dbReference type="RefSeq" id="WP_032042392.1">
    <property type="nucleotide sequence ID" value="NZ_AP021936.1"/>
</dbReference>
<evidence type="ECO:0000313" key="1">
    <source>
        <dbReference type="EMBL" id="BBQ50286.1"/>
    </source>
</evidence>
<organism evidence="1 2">
    <name type="scientific">Acinetobacter pittii</name>
    <name type="common">Acinetobacter genomosp. 3</name>
    <dbReference type="NCBI Taxonomy" id="48296"/>
    <lineage>
        <taxon>Bacteria</taxon>
        <taxon>Pseudomonadati</taxon>
        <taxon>Pseudomonadota</taxon>
        <taxon>Gammaproteobacteria</taxon>
        <taxon>Moraxellales</taxon>
        <taxon>Moraxellaceae</taxon>
        <taxon>Acinetobacter</taxon>
        <taxon>Acinetobacter calcoaceticus/baumannii complex</taxon>
    </lineage>
</organism>
<dbReference type="AlphaFoldDB" id="A0A1H8WAE3"/>
<dbReference type="EMBL" id="AP021936">
    <property type="protein sequence ID" value="BBQ50286.1"/>
    <property type="molecule type" value="Genomic_DNA"/>
</dbReference>
<accession>A0A1H8WAE3</accession>
<reference evidence="1 2" key="1">
    <citation type="submission" date="2019-12" db="EMBL/GenBank/DDBJ databases">
        <title>complete genome sequences of Acinetobacter pittii str. WP2-W18-ESBL-11 isolated from wastewater treatment plant effluent.</title>
        <authorList>
            <person name="Sekizuka T."/>
            <person name="Itokawa K."/>
            <person name="Yatsu K."/>
            <person name="Inamine Y."/>
            <person name="Kuroda M."/>
        </authorList>
    </citation>
    <scope>NUCLEOTIDE SEQUENCE [LARGE SCALE GENOMIC DNA]</scope>
    <source>
        <strain evidence="1 2">WP2-W18-ESBL-11</strain>
    </source>
</reference>
<gene>
    <name evidence="1" type="ORF">WP2W18E11_32840</name>
</gene>
<evidence type="ECO:0000313" key="2">
    <source>
        <dbReference type="Proteomes" id="UP000515758"/>
    </source>
</evidence>
<dbReference type="Proteomes" id="UP000515758">
    <property type="component" value="Chromosome"/>
</dbReference>